<keyword evidence="3" id="KW-1185">Reference proteome</keyword>
<feature type="transmembrane region" description="Helical" evidence="1">
    <location>
        <begin position="6"/>
        <end position="25"/>
    </location>
</feature>
<name>A0A074LNP6_9BACL</name>
<dbReference type="Proteomes" id="UP000027931">
    <property type="component" value="Unassembled WGS sequence"/>
</dbReference>
<dbReference type="STRING" id="1157490.EL26_14230"/>
<feature type="transmembrane region" description="Helical" evidence="1">
    <location>
        <begin position="37"/>
        <end position="59"/>
    </location>
</feature>
<gene>
    <name evidence="2" type="ORF">EL26_14230</name>
</gene>
<evidence type="ECO:0000256" key="1">
    <source>
        <dbReference type="SAM" id="Phobius"/>
    </source>
</evidence>
<dbReference type="EMBL" id="JMIR01000019">
    <property type="protein sequence ID" value="KEO82719.1"/>
    <property type="molecule type" value="Genomic_DNA"/>
</dbReference>
<proteinExistence type="predicted"/>
<keyword evidence="1" id="KW-0812">Transmembrane</keyword>
<dbReference type="Pfam" id="PF04238">
    <property type="entry name" value="DUF420"/>
    <property type="match status" value="1"/>
</dbReference>
<dbReference type="RefSeq" id="WP_038089710.1">
    <property type="nucleotide sequence ID" value="NZ_JMIR01000019.1"/>
</dbReference>
<evidence type="ECO:0000313" key="2">
    <source>
        <dbReference type="EMBL" id="KEO82719.1"/>
    </source>
</evidence>
<dbReference type="eggNOG" id="COG2322">
    <property type="taxonomic scope" value="Bacteria"/>
</dbReference>
<reference evidence="2 3" key="1">
    <citation type="journal article" date="2013" name="Int. J. Syst. Evol. Microbiol.">
        <title>Tumebacillus flagellatus sp. nov., an alpha-amylase/pullulanase-producing bacterium isolated from cassava wastewater.</title>
        <authorList>
            <person name="Wang Q."/>
            <person name="Xie N."/>
            <person name="Qin Y."/>
            <person name="Shen N."/>
            <person name="Zhu J."/>
            <person name="Mi H."/>
            <person name="Huang R."/>
        </authorList>
    </citation>
    <scope>NUCLEOTIDE SEQUENCE [LARGE SCALE GENOMIC DNA]</scope>
    <source>
        <strain evidence="2 3">GST4</strain>
    </source>
</reference>
<sequence>MLHVLPYINEGFMLASALTMALGWWQIRRKRVEAHKRLMVTSVVLASLFFIGYATKTILVGDTSFGGPEHLRVTYQTFLQLHTVLATVGAVLGLLALRFIYKRSLRKHAKIGRVAAPVWFITTISGLGVFLMLYVIYPPGPTVNVFRAWLGQ</sequence>
<keyword evidence="1" id="KW-1133">Transmembrane helix</keyword>
<protein>
    <submittedName>
        <fullName evidence="2">Membrane protein</fullName>
    </submittedName>
</protein>
<dbReference type="PANTHER" id="PTHR37692:SF1">
    <property type="entry name" value="DUF420 DOMAIN-CONTAINING PROTEIN"/>
    <property type="match status" value="1"/>
</dbReference>
<dbReference type="OrthoDB" id="2375575at2"/>
<comment type="caution">
    <text evidence="2">The sequence shown here is derived from an EMBL/GenBank/DDBJ whole genome shotgun (WGS) entry which is preliminary data.</text>
</comment>
<dbReference type="InterPro" id="IPR007352">
    <property type="entry name" value="DUF420"/>
</dbReference>
<evidence type="ECO:0000313" key="3">
    <source>
        <dbReference type="Proteomes" id="UP000027931"/>
    </source>
</evidence>
<dbReference type="AlphaFoldDB" id="A0A074LNP6"/>
<feature type="transmembrane region" description="Helical" evidence="1">
    <location>
        <begin position="79"/>
        <end position="101"/>
    </location>
</feature>
<dbReference type="PANTHER" id="PTHR37692">
    <property type="entry name" value="HYPOTHETICAL MEMBRANE SPANNING PROTEIN"/>
    <property type="match status" value="1"/>
</dbReference>
<feature type="transmembrane region" description="Helical" evidence="1">
    <location>
        <begin position="113"/>
        <end position="137"/>
    </location>
</feature>
<organism evidence="2 3">
    <name type="scientific">Tumebacillus flagellatus</name>
    <dbReference type="NCBI Taxonomy" id="1157490"/>
    <lineage>
        <taxon>Bacteria</taxon>
        <taxon>Bacillati</taxon>
        <taxon>Bacillota</taxon>
        <taxon>Bacilli</taxon>
        <taxon>Bacillales</taxon>
        <taxon>Alicyclobacillaceae</taxon>
        <taxon>Tumebacillus</taxon>
    </lineage>
</organism>
<keyword evidence="1" id="KW-0472">Membrane</keyword>
<accession>A0A074LNP6</accession>